<sequence length="179" mass="19384">MRPPTRPTTVPATPVPRTPATRRPRLLATWACVAALAGAAAPLQAADEPPPPAAAAKSPLAKAREHIAAKRWPAALDELKRVNATGDADWQNLMGYTLRKQATPDLAGAERHYDAALKLNPSHRGALEYSGELYLMKGDPARAEDRLATLRKACGDCEEARDLKQALDRYKATGRYQPS</sequence>
<feature type="chain" id="PRO_5005513777" description="Tetratricopeptide repeat protein" evidence="2">
    <location>
        <begin position="46"/>
        <end position="179"/>
    </location>
</feature>
<protein>
    <recommendedName>
        <fullName evidence="5">Tetratricopeptide repeat protein</fullName>
    </recommendedName>
</protein>
<keyword evidence="2" id="KW-0732">Signal</keyword>
<evidence type="ECO:0000313" key="3">
    <source>
        <dbReference type="EMBL" id="GAP37935.1"/>
    </source>
</evidence>
<evidence type="ECO:0000313" key="4">
    <source>
        <dbReference type="Proteomes" id="UP000037660"/>
    </source>
</evidence>
<reference evidence="4" key="1">
    <citation type="submission" date="2015-07" db="EMBL/GenBank/DDBJ databases">
        <title>Discovery of a poly(ethylene terephthalate assimilation.</title>
        <authorList>
            <person name="Yoshida S."/>
            <person name="Hiraga K."/>
            <person name="Takehana T."/>
            <person name="Taniguchi I."/>
            <person name="Yamaji H."/>
            <person name="Maeda Y."/>
            <person name="Toyohara K."/>
            <person name="Miyamoto K."/>
            <person name="Kimura Y."/>
            <person name="Oda K."/>
        </authorList>
    </citation>
    <scope>NUCLEOTIDE SEQUENCE [LARGE SCALE GENOMIC DNA]</scope>
    <source>
        <strain evidence="4">NBRC 110686 / TISTR 2288 / 201-F6</strain>
    </source>
</reference>
<evidence type="ECO:0000256" key="1">
    <source>
        <dbReference type="SAM" id="MobiDB-lite"/>
    </source>
</evidence>
<evidence type="ECO:0000256" key="2">
    <source>
        <dbReference type="SAM" id="SignalP"/>
    </source>
</evidence>
<accession>A0A0K8P6T8</accession>
<name>A0A0K8P6T8_PISS1</name>
<dbReference type="Proteomes" id="UP000037660">
    <property type="component" value="Unassembled WGS sequence"/>
</dbReference>
<dbReference type="STRING" id="1547922.ISF6_4129"/>
<reference evidence="3 4" key="2">
    <citation type="journal article" date="2016" name="Science">
        <title>A bacterium that degrades and assimilates poly(ethylene terephthalate).</title>
        <authorList>
            <person name="Yoshida S."/>
            <person name="Hiraga K."/>
            <person name="Takehana T."/>
            <person name="Taniguchi I."/>
            <person name="Yamaji H."/>
            <person name="Maeda Y."/>
            <person name="Toyohara K."/>
            <person name="Miyamoto K."/>
            <person name="Kimura Y."/>
            <person name="Oda K."/>
        </authorList>
    </citation>
    <scope>NUCLEOTIDE SEQUENCE [LARGE SCALE GENOMIC DNA]</scope>
    <source>
        <strain evidence="4">NBRC 110686 / TISTR 2288 / 201-F6</strain>
    </source>
</reference>
<organism evidence="3 4">
    <name type="scientific">Piscinibacter sakaiensis</name>
    <name type="common">Ideonella sakaiensis</name>
    <dbReference type="NCBI Taxonomy" id="1547922"/>
    <lineage>
        <taxon>Bacteria</taxon>
        <taxon>Pseudomonadati</taxon>
        <taxon>Pseudomonadota</taxon>
        <taxon>Betaproteobacteria</taxon>
        <taxon>Burkholderiales</taxon>
        <taxon>Sphaerotilaceae</taxon>
        <taxon>Piscinibacter</taxon>
    </lineage>
</organism>
<comment type="caution">
    <text evidence="3">The sequence shown here is derived from an EMBL/GenBank/DDBJ whole genome shotgun (WGS) entry which is preliminary data.</text>
</comment>
<dbReference type="EMBL" id="BBYR01000064">
    <property type="protein sequence ID" value="GAP37935.1"/>
    <property type="molecule type" value="Genomic_DNA"/>
</dbReference>
<evidence type="ECO:0008006" key="5">
    <source>
        <dbReference type="Google" id="ProtNLM"/>
    </source>
</evidence>
<dbReference type="RefSeq" id="WP_231638215.1">
    <property type="nucleotide sequence ID" value="NZ_BBYR01000064.1"/>
</dbReference>
<proteinExistence type="predicted"/>
<feature type="region of interest" description="Disordered" evidence="1">
    <location>
        <begin position="1"/>
        <end position="23"/>
    </location>
</feature>
<dbReference type="InterPro" id="IPR011990">
    <property type="entry name" value="TPR-like_helical_dom_sf"/>
</dbReference>
<dbReference type="SUPFAM" id="SSF48452">
    <property type="entry name" value="TPR-like"/>
    <property type="match status" value="1"/>
</dbReference>
<dbReference type="AlphaFoldDB" id="A0A0K8P6T8"/>
<dbReference type="Gene3D" id="1.25.40.10">
    <property type="entry name" value="Tetratricopeptide repeat domain"/>
    <property type="match status" value="1"/>
</dbReference>
<dbReference type="Pfam" id="PF14559">
    <property type="entry name" value="TPR_19"/>
    <property type="match status" value="1"/>
</dbReference>
<gene>
    <name evidence="3" type="ORF">ISF6_4129</name>
</gene>
<feature type="region of interest" description="Disordered" evidence="1">
    <location>
        <begin position="41"/>
        <end position="61"/>
    </location>
</feature>
<keyword evidence="4" id="KW-1185">Reference proteome</keyword>
<feature type="signal peptide" evidence="2">
    <location>
        <begin position="1"/>
        <end position="45"/>
    </location>
</feature>